<sequence>MACISARTIPDYVDGYGKVQRFSGVSRESREVVFASVRSISEQTGASKLLSGIGAALDACGVRDGATLSFHHHMRNGDHLLNLVLAEAAKRGLRDLTIAPSSIFPVHAPLVEHMRTGVVTGIYTAYVAGPVAEAISAGLLRNPAVLQSHGGRARAIESGELPIDVAFIAAPTADDYGNLNGVDGPSACGSLGYAQVDVRSARRVVAVTDNLVPYPACPGEITQDFVDFVVAVPEIGDASQIVSGSTRVTEDPVGLQIAQTAAAVIDAAGLLVDGFSFQTGAGGISLAVAKYVGQLMRDKHVQGSFAAGGITGQIVDMLEAGLFRTLFDVQCFDLRAVRSYRDNPTHQGMSASLYANPWNRGAVANRLDTMILGAAEVDLDFNVNVTTRSNGVLMGGSGGHADTACGAKLAIVTTRLKAGKYPKIVDSVTTLTTPGSTIDVVVTEAGVAVNPLREELAARLVAAGVNVVPLTRLHDLSQTDASPRLRADAAVEQAKRIVALQQYRDGTVIDVLRQAGSLN</sequence>
<dbReference type="InterPro" id="IPR006472">
    <property type="entry name" value="Citrate_lyase_asu"/>
</dbReference>
<dbReference type="PIRSF" id="PIRSF009451">
    <property type="entry name" value="Citrt_lyas_alpha"/>
    <property type="match status" value="1"/>
</dbReference>
<keyword evidence="1 2" id="KW-0456">Lyase</keyword>
<comment type="catalytic activity">
    <reaction evidence="1">
        <text>citrate + acetyl-CoA = (3S)-citryl-CoA + acetate</text>
        <dbReference type="Rhea" id="RHEA:19405"/>
        <dbReference type="ChEBI" id="CHEBI:16947"/>
        <dbReference type="ChEBI" id="CHEBI:30089"/>
        <dbReference type="ChEBI" id="CHEBI:57288"/>
        <dbReference type="ChEBI" id="CHEBI:57321"/>
        <dbReference type="EC" id="2.8.3.10"/>
    </reaction>
</comment>
<dbReference type="RefSeq" id="WP_169489345.1">
    <property type="nucleotide sequence ID" value="NZ_JABBGJ010000041.1"/>
</dbReference>
<dbReference type="PANTHER" id="PTHR40596:SF1">
    <property type="entry name" value="CITRATE LYASE ALPHA CHAIN"/>
    <property type="match status" value="1"/>
</dbReference>
<keyword evidence="1" id="KW-0963">Cytoplasm</keyword>
<name>A0A848IU35_9BURK</name>
<dbReference type="Pfam" id="PF04223">
    <property type="entry name" value="CitF"/>
    <property type="match status" value="1"/>
</dbReference>
<dbReference type="GO" id="GO:0008814">
    <property type="term" value="F:citrate CoA-transferase activity"/>
    <property type="evidence" value="ECO:0007669"/>
    <property type="project" value="UniProtKB-UniRule"/>
</dbReference>
<gene>
    <name evidence="2" type="primary">citF</name>
    <name evidence="2" type="ORF">HHL24_32225</name>
</gene>
<comment type="catalytic activity">
    <reaction evidence="1">
        <text>citrate = oxaloacetate + acetate</text>
        <dbReference type="Rhea" id="RHEA:10760"/>
        <dbReference type="ChEBI" id="CHEBI:16452"/>
        <dbReference type="ChEBI" id="CHEBI:16947"/>
        <dbReference type="ChEBI" id="CHEBI:30089"/>
        <dbReference type="EC" id="4.1.3.6"/>
    </reaction>
</comment>
<dbReference type="Gene3D" id="3.40.1080.10">
    <property type="entry name" value="Glutaconate Coenzyme A-transferase"/>
    <property type="match status" value="2"/>
</dbReference>
<comment type="caution">
    <text evidence="2">The sequence shown here is derived from an EMBL/GenBank/DDBJ whole genome shotgun (WGS) entry which is preliminary data.</text>
</comment>
<evidence type="ECO:0000256" key="1">
    <source>
        <dbReference type="PIRNR" id="PIRNR009451"/>
    </source>
</evidence>
<evidence type="ECO:0000313" key="3">
    <source>
        <dbReference type="Proteomes" id="UP000544134"/>
    </source>
</evidence>
<dbReference type="GO" id="GO:0006084">
    <property type="term" value="P:acetyl-CoA metabolic process"/>
    <property type="evidence" value="ECO:0007669"/>
    <property type="project" value="UniProtKB-UniRule"/>
</dbReference>
<keyword evidence="1 2" id="KW-0808">Transferase</keyword>
<protein>
    <recommendedName>
        <fullName evidence="1">Citrate lyase alpha chain</fullName>
        <shortName evidence="1">Citrase alpha chain</shortName>
        <ecNumber evidence="1">2.8.3.10</ecNumber>
        <ecNumber evidence="1">4.1.3.6</ecNumber>
    </recommendedName>
    <alternativeName>
        <fullName evidence="1">Citrate (pro-3S)-lyase alpha chain</fullName>
    </alternativeName>
    <alternativeName>
        <fullName evidence="1">Citrate CoA-transferase subunit</fullName>
    </alternativeName>
</protein>
<dbReference type="InterPro" id="IPR037171">
    <property type="entry name" value="NagB/RpiA_transferase-like"/>
</dbReference>
<dbReference type="GO" id="GO:0009346">
    <property type="term" value="C:ATP-independent citrate lyase complex"/>
    <property type="evidence" value="ECO:0007669"/>
    <property type="project" value="UniProtKB-UniRule"/>
</dbReference>
<dbReference type="PANTHER" id="PTHR40596">
    <property type="entry name" value="CITRATE LYASE ALPHA CHAIN"/>
    <property type="match status" value="1"/>
</dbReference>
<comment type="subcellular location">
    <subcellularLocation>
        <location evidence="1">Cytoplasm</location>
    </subcellularLocation>
</comment>
<dbReference type="GO" id="GO:0005737">
    <property type="term" value="C:cytoplasm"/>
    <property type="evidence" value="ECO:0007669"/>
    <property type="project" value="UniProtKB-SubCell"/>
</dbReference>
<dbReference type="Proteomes" id="UP000544134">
    <property type="component" value="Unassembled WGS sequence"/>
</dbReference>
<dbReference type="EMBL" id="JABBGJ010000041">
    <property type="protein sequence ID" value="NMM02577.1"/>
    <property type="molecule type" value="Genomic_DNA"/>
</dbReference>
<dbReference type="SUPFAM" id="SSF100950">
    <property type="entry name" value="NagB/RpiA/CoA transferase-like"/>
    <property type="match status" value="2"/>
</dbReference>
<accession>A0A848IU35</accession>
<dbReference type="GO" id="GO:0008815">
    <property type="term" value="F:citrate (pro-3S)-lyase activity"/>
    <property type="evidence" value="ECO:0007669"/>
    <property type="project" value="UniProtKB-UniRule"/>
</dbReference>
<organism evidence="2 3">
    <name type="scientific">Paraburkholderia polaris</name>
    <dbReference type="NCBI Taxonomy" id="2728848"/>
    <lineage>
        <taxon>Bacteria</taxon>
        <taxon>Pseudomonadati</taxon>
        <taxon>Pseudomonadota</taxon>
        <taxon>Betaproteobacteria</taxon>
        <taxon>Burkholderiales</taxon>
        <taxon>Burkholderiaceae</taxon>
        <taxon>Paraburkholderia</taxon>
    </lineage>
</organism>
<reference evidence="2 3" key="1">
    <citation type="submission" date="2020-04" db="EMBL/GenBank/DDBJ databases">
        <title>Paraburkholderia sp. RP-4-7 isolated from soil.</title>
        <authorList>
            <person name="Dahal R.H."/>
        </authorList>
    </citation>
    <scope>NUCLEOTIDE SEQUENCE [LARGE SCALE GENOMIC DNA]</scope>
    <source>
        <strain evidence="2 3">RP-4-7</strain>
    </source>
</reference>
<dbReference type="AlphaFoldDB" id="A0A848IU35"/>
<proteinExistence type="predicted"/>
<dbReference type="NCBIfam" id="TIGR01584">
    <property type="entry name" value="citF"/>
    <property type="match status" value="1"/>
</dbReference>
<keyword evidence="3" id="KW-1185">Reference proteome</keyword>
<evidence type="ECO:0000313" key="2">
    <source>
        <dbReference type="EMBL" id="NMM02577.1"/>
    </source>
</evidence>
<dbReference type="EC" id="4.1.3.6" evidence="1"/>
<dbReference type="EC" id="2.8.3.10" evidence="1"/>